<evidence type="ECO:0000256" key="1">
    <source>
        <dbReference type="SAM" id="Phobius"/>
    </source>
</evidence>
<keyword evidence="1" id="KW-1133">Transmembrane helix</keyword>
<evidence type="ECO:0000313" key="2">
    <source>
        <dbReference type="EMBL" id="MBN0049203.1"/>
    </source>
</evidence>
<protein>
    <recommendedName>
        <fullName evidence="4">Phage holin family protein</fullName>
    </recommendedName>
</protein>
<keyword evidence="1" id="KW-0812">Transmembrane</keyword>
<sequence length="56" mass="6193">MRGDGRSPENFEQEVLEAARLLNRYREAAARRNRIAMVLVCVAVGLSAFAVGVLVF</sequence>
<proteinExistence type="predicted"/>
<organism evidence="2 3">
    <name type="scientific">Streptomyces actuosus</name>
    <dbReference type="NCBI Taxonomy" id="1885"/>
    <lineage>
        <taxon>Bacteria</taxon>
        <taxon>Bacillati</taxon>
        <taxon>Actinomycetota</taxon>
        <taxon>Actinomycetes</taxon>
        <taxon>Kitasatosporales</taxon>
        <taxon>Streptomycetaceae</taxon>
        <taxon>Streptomyces</taxon>
    </lineage>
</organism>
<reference evidence="2 3" key="1">
    <citation type="submission" date="2021-02" db="EMBL/GenBank/DDBJ databases">
        <title>Whole genome sequencing of Streptomyces actuosus VRA1.</title>
        <authorList>
            <person name="Sen G."/>
            <person name="Sen A."/>
        </authorList>
    </citation>
    <scope>NUCLEOTIDE SEQUENCE [LARGE SCALE GENOMIC DNA]</scope>
    <source>
        <strain evidence="2 3">VRA1</strain>
    </source>
</reference>
<dbReference type="Proteomes" id="UP000788262">
    <property type="component" value="Unassembled WGS sequence"/>
</dbReference>
<gene>
    <name evidence="2" type="ORF">JS756_35095</name>
</gene>
<feature type="transmembrane region" description="Helical" evidence="1">
    <location>
        <begin position="35"/>
        <end position="55"/>
    </location>
</feature>
<dbReference type="RefSeq" id="WP_205387321.1">
    <property type="nucleotide sequence ID" value="NZ_JAFFZS010000068.1"/>
</dbReference>
<keyword evidence="3" id="KW-1185">Reference proteome</keyword>
<name>A0ABS2W1B5_STRAS</name>
<accession>A0ABS2W1B5</accession>
<comment type="caution">
    <text evidence="2">The sequence shown here is derived from an EMBL/GenBank/DDBJ whole genome shotgun (WGS) entry which is preliminary data.</text>
</comment>
<evidence type="ECO:0008006" key="4">
    <source>
        <dbReference type="Google" id="ProtNLM"/>
    </source>
</evidence>
<keyword evidence="1" id="KW-0472">Membrane</keyword>
<dbReference type="EMBL" id="JAFFZS010000068">
    <property type="protein sequence ID" value="MBN0049203.1"/>
    <property type="molecule type" value="Genomic_DNA"/>
</dbReference>
<evidence type="ECO:0000313" key="3">
    <source>
        <dbReference type="Proteomes" id="UP000788262"/>
    </source>
</evidence>